<dbReference type="InParanoid" id="A0A7M7KHM2"/>
<dbReference type="Proteomes" id="UP000594260">
    <property type="component" value="Unplaced"/>
</dbReference>
<protein>
    <submittedName>
        <fullName evidence="1">Uncharacterized protein</fullName>
    </submittedName>
</protein>
<evidence type="ECO:0000313" key="1">
    <source>
        <dbReference type="EnsemblMetazoa" id="XP_022666880"/>
    </source>
</evidence>
<keyword evidence="2" id="KW-1185">Reference proteome</keyword>
<dbReference type="GeneID" id="111252761"/>
<dbReference type="EnsemblMetazoa" id="XM_022811145">
    <property type="protein sequence ID" value="XP_022666880"/>
    <property type="gene ID" value="LOC111252761"/>
</dbReference>
<proteinExistence type="predicted"/>
<dbReference type="RefSeq" id="XP_022666880.1">
    <property type="nucleotide sequence ID" value="XM_022811145.1"/>
</dbReference>
<dbReference type="AlphaFoldDB" id="A0A7M7KHM2"/>
<sequence>MENIDFFEDSPPKADFTVDLSQVFRELETSIQDTIEISSISSDDEQDVPANELLITDSPIKSSAEVQPNTVAHGSELVKCHHNPLSQVLILPDPTESRRCIECFRVRLLEFDICVDLLKDLKAFSFLVESTPQFCQLLAIFTPYEARVLLELLVNGDYNNNGAGSSVSSPLIHTATRLLKQLFSLGAPCVTPSLITTVLRNSSCIKPASRTELLTAVRQWIKLAPENAIGVQKDAACLLDDESFEDFSRPWIPATVSAFAVLTDIIEHSRTDRATLKRYVDLSLDILARVNLSQVDTLNSSNVGGMAIRGLSVVASSQPQCLFEPASSVLVKLFEKLHAFSQPAVFYLCGLLTTAVKTYGTATPIVARTSFDCFLGDSIKNSPPLDVLITIIDCLVGHIERYQL</sequence>
<organism evidence="1 2">
    <name type="scientific">Varroa destructor</name>
    <name type="common">Honeybee mite</name>
    <dbReference type="NCBI Taxonomy" id="109461"/>
    <lineage>
        <taxon>Eukaryota</taxon>
        <taxon>Metazoa</taxon>
        <taxon>Ecdysozoa</taxon>
        <taxon>Arthropoda</taxon>
        <taxon>Chelicerata</taxon>
        <taxon>Arachnida</taxon>
        <taxon>Acari</taxon>
        <taxon>Parasitiformes</taxon>
        <taxon>Mesostigmata</taxon>
        <taxon>Gamasina</taxon>
        <taxon>Dermanyssoidea</taxon>
        <taxon>Varroidae</taxon>
        <taxon>Varroa</taxon>
    </lineage>
</organism>
<dbReference type="KEGG" id="vde:111252761"/>
<reference evidence="1" key="1">
    <citation type="submission" date="2021-01" db="UniProtKB">
        <authorList>
            <consortium name="EnsemblMetazoa"/>
        </authorList>
    </citation>
    <scope>IDENTIFICATION</scope>
</reference>
<accession>A0A7M7KHM2</accession>
<evidence type="ECO:0000313" key="2">
    <source>
        <dbReference type="Proteomes" id="UP000594260"/>
    </source>
</evidence>
<name>A0A7M7KHM2_VARDE</name>